<protein>
    <submittedName>
        <fullName evidence="5">CCR4-NOT transcription complex subunit 3</fullName>
    </submittedName>
</protein>
<dbReference type="AlphaFoldDB" id="A0A0C2MMK7"/>
<dbReference type="PANTHER" id="PTHR23326">
    <property type="entry name" value="CCR4 NOT-RELATED"/>
    <property type="match status" value="1"/>
</dbReference>
<name>A0A0C2MMK7_THEKT</name>
<dbReference type="OrthoDB" id="293823at2759"/>
<reference evidence="5 6" key="1">
    <citation type="journal article" date="2014" name="Genome Biol. Evol.">
        <title>The genome of the myxosporean Thelohanellus kitauei shows adaptations to nutrient acquisition within its fish host.</title>
        <authorList>
            <person name="Yang Y."/>
            <person name="Xiong J."/>
            <person name="Zhou Z."/>
            <person name="Huo F."/>
            <person name="Miao W."/>
            <person name="Ran C."/>
            <person name="Liu Y."/>
            <person name="Zhang J."/>
            <person name="Feng J."/>
            <person name="Wang M."/>
            <person name="Wang M."/>
            <person name="Wang L."/>
            <person name="Yao B."/>
        </authorList>
    </citation>
    <scope>NUCLEOTIDE SEQUENCE [LARGE SCALE GENOMIC DNA]</scope>
    <source>
        <strain evidence="5">Wuqing</strain>
    </source>
</reference>
<dbReference type="InterPro" id="IPR040168">
    <property type="entry name" value="Not2/3/5"/>
</dbReference>
<evidence type="ECO:0000256" key="3">
    <source>
        <dbReference type="ARBA" id="ARBA00023163"/>
    </source>
</evidence>
<dbReference type="OMA" id="FETHTKE"/>
<dbReference type="GO" id="GO:0006355">
    <property type="term" value="P:regulation of DNA-templated transcription"/>
    <property type="evidence" value="ECO:0007669"/>
    <property type="project" value="InterPro"/>
</dbReference>
<dbReference type="InterPro" id="IPR007282">
    <property type="entry name" value="NOT2/3/5_C"/>
</dbReference>
<dbReference type="GO" id="GO:0030015">
    <property type="term" value="C:CCR4-NOT core complex"/>
    <property type="evidence" value="ECO:0007669"/>
    <property type="project" value="InterPro"/>
</dbReference>
<evidence type="ECO:0000256" key="1">
    <source>
        <dbReference type="ARBA" id="ARBA00007682"/>
    </source>
</evidence>
<dbReference type="GO" id="GO:2000036">
    <property type="term" value="P:regulation of stem cell population maintenance"/>
    <property type="evidence" value="ECO:0007669"/>
    <property type="project" value="UniProtKB-ARBA"/>
</dbReference>
<dbReference type="EMBL" id="JWZT01002857">
    <property type="protein sequence ID" value="KII68461.1"/>
    <property type="molecule type" value="Genomic_DNA"/>
</dbReference>
<keyword evidence="6" id="KW-1185">Reference proteome</keyword>
<comment type="similarity">
    <text evidence="1">Belongs to the CNOT2/3/5 family.</text>
</comment>
<feature type="domain" description="NOT2/NOT3/NOT5 C-terminal" evidence="4">
    <location>
        <begin position="16"/>
        <end position="121"/>
    </location>
</feature>
<accession>A0A0C2MMK7</accession>
<organism evidence="5 6">
    <name type="scientific">Thelohanellus kitauei</name>
    <name type="common">Myxosporean</name>
    <dbReference type="NCBI Taxonomy" id="669202"/>
    <lineage>
        <taxon>Eukaryota</taxon>
        <taxon>Metazoa</taxon>
        <taxon>Cnidaria</taxon>
        <taxon>Myxozoa</taxon>
        <taxon>Myxosporea</taxon>
        <taxon>Bivalvulida</taxon>
        <taxon>Platysporina</taxon>
        <taxon>Myxobolidae</taxon>
        <taxon>Thelohanellus</taxon>
    </lineage>
</organism>
<gene>
    <name evidence="5" type="ORF">RF11_10819</name>
</gene>
<evidence type="ECO:0000313" key="5">
    <source>
        <dbReference type="EMBL" id="KII68461.1"/>
    </source>
</evidence>
<sequence length="126" mass="15474">MLFFVPYFTRRIASCPCEVPEHHRNTYQSSFDYPDIYPKFQPQTLFYIFYNFGGTRAQYFAALALKKREWRFHTQLNTWCVRSSAPHVMEKDYEQGAYIIFDFEKFVQNHENNFKFEYRYLEDKNI</sequence>
<evidence type="ECO:0000256" key="2">
    <source>
        <dbReference type="ARBA" id="ARBA00023015"/>
    </source>
</evidence>
<dbReference type="Gene3D" id="2.30.30.1020">
    <property type="entry name" value="CCR4-NOT complex subunit 2/3/5, C-terminal domain"/>
    <property type="match status" value="1"/>
</dbReference>
<proteinExistence type="inferred from homology"/>
<dbReference type="Pfam" id="PF04153">
    <property type="entry name" value="NOT2_3_5_C"/>
    <property type="match status" value="1"/>
</dbReference>
<dbReference type="Proteomes" id="UP000031668">
    <property type="component" value="Unassembled WGS sequence"/>
</dbReference>
<keyword evidence="2" id="KW-0805">Transcription regulation</keyword>
<evidence type="ECO:0000259" key="4">
    <source>
        <dbReference type="Pfam" id="PF04153"/>
    </source>
</evidence>
<evidence type="ECO:0000313" key="6">
    <source>
        <dbReference type="Proteomes" id="UP000031668"/>
    </source>
</evidence>
<keyword evidence="3" id="KW-0804">Transcription</keyword>
<dbReference type="InterPro" id="IPR038635">
    <property type="entry name" value="CCR4-NOT_su2/3/5_C_sf"/>
</dbReference>
<comment type="caution">
    <text evidence="5">The sequence shown here is derived from an EMBL/GenBank/DDBJ whole genome shotgun (WGS) entry which is preliminary data.</text>
</comment>